<reference evidence="2" key="1">
    <citation type="submission" date="2018-10" db="EMBL/GenBank/DDBJ databases">
        <title>Hidden diversity of soil giant viruses.</title>
        <authorList>
            <person name="Schulz F."/>
            <person name="Alteio L."/>
            <person name="Goudeau D."/>
            <person name="Ryan E.M."/>
            <person name="Malmstrom R.R."/>
            <person name="Blanchard J."/>
            <person name="Woyke T."/>
        </authorList>
    </citation>
    <scope>NUCLEOTIDE SEQUENCE</scope>
    <source>
        <strain evidence="2">TEV1</strain>
    </source>
</reference>
<feature type="region of interest" description="Disordered" evidence="1">
    <location>
        <begin position="1"/>
        <end position="39"/>
    </location>
</feature>
<evidence type="ECO:0000256" key="1">
    <source>
        <dbReference type="SAM" id="MobiDB-lite"/>
    </source>
</evidence>
<protein>
    <submittedName>
        <fullName evidence="2">Uncharacterized protein</fullName>
    </submittedName>
</protein>
<accession>A0A3G4ZNX4</accession>
<name>A0A3G4ZNX4_9VIRU</name>
<organism evidence="2">
    <name type="scientific">Terrestrivirus sp</name>
    <dbReference type="NCBI Taxonomy" id="2487775"/>
    <lineage>
        <taxon>Viruses</taxon>
        <taxon>Varidnaviria</taxon>
        <taxon>Bamfordvirae</taxon>
        <taxon>Nucleocytoviricota</taxon>
        <taxon>Megaviricetes</taxon>
        <taxon>Imitervirales</taxon>
        <taxon>Mimiviridae</taxon>
        <taxon>Klosneuvirinae</taxon>
    </lineage>
</organism>
<evidence type="ECO:0000313" key="2">
    <source>
        <dbReference type="EMBL" id="AYV76575.1"/>
    </source>
</evidence>
<sequence length="356" mass="38542">MANQNNDDQRRNRGCGCGGHDERKEHKEHKDHKEHKEEHKCKENCAATECEIAQEKMVLYNYVQAVDNAVLGDPTLLGASNIPLGGLYLAAYNVTATDQAANTFSVLPYIPAAIAVFPALPTLPTNTIVANPPITTMSDPFTPVITGTVVTADVLSFPNILPAGLTYDGLLGVNSANYAAFTLDPKAVCCWSTVKAYITLNNLFAVLPEAPHVDPIITLNSCDILAIAEYILTKVNELCLPEFAKANIADKLVSAVQKIISKFAGSPQTGPGCSFNTFDNGFGLCRSDEIPECGPIFIDSSDPILIQFLLYAKFLLRSYFITGCDCDITFEHACQFVFGRFCVIDVFVPKGITGSS</sequence>
<proteinExistence type="predicted"/>
<gene>
    <name evidence="2" type="ORF">Terrestrivirus9_12</name>
</gene>
<dbReference type="EMBL" id="MK071987">
    <property type="protein sequence ID" value="AYV76575.1"/>
    <property type="molecule type" value="Genomic_DNA"/>
</dbReference>